<evidence type="ECO:0000313" key="3">
    <source>
        <dbReference type="EMBL" id="PWE15545.1"/>
    </source>
</evidence>
<reference evidence="3 4" key="2">
    <citation type="submission" date="2018-05" db="EMBL/GenBank/DDBJ databases">
        <authorList>
            <person name="Lanie J.A."/>
            <person name="Ng W.-L."/>
            <person name="Kazmierczak K.M."/>
            <person name="Andrzejewski T.M."/>
            <person name="Davidsen T.M."/>
            <person name="Wayne K.J."/>
            <person name="Tettelin H."/>
            <person name="Glass J.I."/>
            <person name="Rusch D."/>
            <person name="Podicherti R."/>
            <person name="Tsui H.-C.T."/>
            <person name="Winkler M.E."/>
        </authorList>
    </citation>
    <scope>NUCLEOTIDE SEQUENCE [LARGE SCALE GENOMIC DNA]</scope>
    <source>
        <strain evidence="3 4">YBY</strain>
    </source>
</reference>
<protein>
    <submittedName>
        <fullName evidence="3">Short chain dehydrogenase</fullName>
    </submittedName>
</protein>
<dbReference type="InterPro" id="IPR036291">
    <property type="entry name" value="NAD(P)-bd_dom_sf"/>
</dbReference>
<sequence length="264" mass="28723">MSFQVSGKVAVVTGGSSGIGLETVRLLLEQGAYVAWCGRDSGRLQDSWETMAACFESDRLYIQCCDVLNADAVNQFIEQVAQRFGGVDMLINNAGQGKVASFEDTSDEEWIREVQLKYFSVLNPVRAALPYLRQSSIASIANVNSLLAYKPEPHMMATSAARAGLLNLSKGLSKEFVAAGIRVNSILIGMVESGQWQRRYLDRSDPDQSWEDWLAGIARKRGIPMGRLGKPVEAARALVFLASPLSSYTTGSVIDVSGGFSQEI</sequence>
<evidence type="ECO:0000256" key="1">
    <source>
        <dbReference type="ARBA" id="ARBA00006484"/>
    </source>
</evidence>
<comment type="similarity">
    <text evidence="1">Belongs to the short-chain dehydrogenases/reductases (SDR) family.</text>
</comment>
<dbReference type="AlphaFoldDB" id="A0A2U2BNE3"/>
<dbReference type="SUPFAM" id="SSF51735">
    <property type="entry name" value="NAD(P)-binding Rossmann-fold domains"/>
    <property type="match status" value="1"/>
</dbReference>
<dbReference type="InterPro" id="IPR002347">
    <property type="entry name" value="SDR_fam"/>
</dbReference>
<keyword evidence="2" id="KW-0560">Oxidoreductase</keyword>
<dbReference type="Pfam" id="PF13561">
    <property type="entry name" value="adh_short_C2"/>
    <property type="match status" value="1"/>
</dbReference>
<dbReference type="Gene3D" id="3.40.50.720">
    <property type="entry name" value="NAD(P)-binding Rossmann-like Domain"/>
    <property type="match status" value="1"/>
</dbReference>
<dbReference type="PRINTS" id="PR00080">
    <property type="entry name" value="SDRFAMILY"/>
</dbReference>
<comment type="caution">
    <text evidence="3">The sequence shown here is derived from an EMBL/GenBank/DDBJ whole genome shotgun (WGS) entry which is preliminary data.</text>
</comment>
<dbReference type="PRINTS" id="PR00081">
    <property type="entry name" value="GDHRDH"/>
</dbReference>
<organism evidence="3 4">
    <name type="scientific">Alcaligenes faecalis</name>
    <dbReference type="NCBI Taxonomy" id="511"/>
    <lineage>
        <taxon>Bacteria</taxon>
        <taxon>Pseudomonadati</taxon>
        <taxon>Pseudomonadota</taxon>
        <taxon>Betaproteobacteria</taxon>
        <taxon>Burkholderiales</taxon>
        <taxon>Alcaligenaceae</taxon>
        <taxon>Alcaligenes</taxon>
    </lineage>
</organism>
<accession>A0A2U2BNE3</accession>
<dbReference type="Proteomes" id="UP000245216">
    <property type="component" value="Unassembled WGS sequence"/>
</dbReference>
<dbReference type="STRING" id="511.UZ73_02800"/>
<evidence type="ECO:0000313" key="4">
    <source>
        <dbReference type="Proteomes" id="UP000245216"/>
    </source>
</evidence>
<dbReference type="FunFam" id="3.40.50.720:FF:000084">
    <property type="entry name" value="Short-chain dehydrogenase reductase"/>
    <property type="match status" value="1"/>
</dbReference>
<dbReference type="RefSeq" id="WP_109088282.1">
    <property type="nucleotide sequence ID" value="NZ_QEXO01000001.1"/>
</dbReference>
<name>A0A2U2BNE3_ALCFA</name>
<evidence type="ECO:0000256" key="2">
    <source>
        <dbReference type="ARBA" id="ARBA00023002"/>
    </source>
</evidence>
<gene>
    <name evidence="3" type="ORF">DF183_02095</name>
</gene>
<reference evidence="3 4" key="1">
    <citation type="submission" date="2018-05" db="EMBL/GenBank/DDBJ databases">
        <title>Genome Sequence of an Efficient Indole-Degrading Bacterium, Alcaligenes sp.YBY.</title>
        <authorList>
            <person name="Yang B."/>
        </authorList>
    </citation>
    <scope>NUCLEOTIDE SEQUENCE [LARGE SCALE GENOMIC DNA]</scope>
    <source>
        <strain evidence="3 4">YBY</strain>
    </source>
</reference>
<dbReference type="NCBIfam" id="NF005468">
    <property type="entry name" value="PRK07062.1"/>
    <property type="match status" value="1"/>
</dbReference>
<dbReference type="PANTHER" id="PTHR24321:SF8">
    <property type="entry name" value="ESTRADIOL 17-BETA-DEHYDROGENASE 8-RELATED"/>
    <property type="match status" value="1"/>
</dbReference>
<dbReference type="GO" id="GO:0016491">
    <property type="term" value="F:oxidoreductase activity"/>
    <property type="evidence" value="ECO:0007669"/>
    <property type="project" value="UniProtKB-KW"/>
</dbReference>
<proteinExistence type="inferred from homology"/>
<dbReference type="PANTHER" id="PTHR24321">
    <property type="entry name" value="DEHYDROGENASES, SHORT CHAIN"/>
    <property type="match status" value="1"/>
</dbReference>
<dbReference type="EMBL" id="QEXO01000001">
    <property type="protein sequence ID" value="PWE15545.1"/>
    <property type="molecule type" value="Genomic_DNA"/>
</dbReference>